<evidence type="ECO:0008006" key="5">
    <source>
        <dbReference type="Google" id="ProtNLM"/>
    </source>
</evidence>
<evidence type="ECO:0000313" key="3">
    <source>
        <dbReference type="EMBL" id="KAJ1518884.1"/>
    </source>
</evidence>
<gene>
    <name evidence="3" type="ORF">ONE63_011514</name>
</gene>
<feature type="compositionally biased region" description="Basic and acidic residues" evidence="2">
    <location>
        <begin position="289"/>
        <end position="305"/>
    </location>
</feature>
<feature type="coiled-coil region" evidence="1">
    <location>
        <begin position="108"/>
        <end position="149"/>
    </location>
</feature>
<evidence type="ECO:0000313" key="4">
    <source>
        <dbReference type="Proteomes" id="UP001075354"/>
    </source>
</evidence>
<dbReference type="EMBL" id="JAPTSV010000845">
    <property type="protein sequence ID" value="KAJ1518884.1"/>
    <property type="molecule type" value="Genomic_DNA"/>
</dbReference>
<keyword evidence="4" id="KW-1185">Reference proteome</keyword>
<proteinExistence type="predicted"/>
<evidence type="ECO:0000256" key="1">
    <source>
        <dbReference type="SAM" id="Coils"/>
    </source>
</evidence>
<feature type="compositionally biased region" description="Acidic residues" evidence="2">
    <location>
        <begin position="368"/>
        <end position="385"/>
    </location>
</feature>
<evidence type="ECO:0000256" key="2">
    <source>
        <dbReference type="SAM" id="MobiDB-lite"/>
    </source>
</evidence>
<feature type="region of interest" description="Disordered" evidence="2">
    <location>
        <begin position="289"/>
        <end position="399"/>
    </location>
</feature>
<accession>A0AAV7X295</accession>
<dbReference type="AlphaFoldDB" id="A0AAV7X295"/>
<keyword evidence="1" id="KW-0175">Coiled coil</keyword>
<protein>
    <recommendedName>
        <fullName evidence="5">BEN domain-containing protein</fullName>
    </recommendedName>
</protein>
<organism evidence="3 4">
    <name type="scientific">Megalurothrips usitatus</name>
    <name type="common">bean blossom thrips</name>
    <dbReference type="NCBI Taxonomy" id="439358"/>
    <lineage>
        <taxon>Eukaryota</taxon>
        <taxon>Metazoa</taxon>
        <taxon>Ecdysozoa</taxon>
        <taxon>Arthropoda</taxon>
        <taxon>Hexapoda</taxon>
        <taxon>Insecta</taxon>
        <taxon>Pterygota</taxon>
        <taxon>Neoptera</taxon>
        <taxon>Paraneoptera</taxon>
        <taxon>Thysanoptera</taxon>
        <taxon>Terebrantia</taxon>
        <taxon>Thripoidea</taxon>
        <taxon>Thripidae</taxon>
        <taxon>Megalurothrips</taxon>
    </lineage>
</organism>
<dbReference type="Proteomes" id="UP001075354">
    <property type="component" value="Unassembled WGS sequence"/>
</dbReference>
<feature type="compositionally biased region" description="Basic and acidic residues" evidence="2">
    <location>
        <begin position="353"/>
        <end position="367"/>
    </location>
</feature>
<name>A0AAV7X295_9NEOP</name>
<sequence>MQRLLNVTTRKWLQVKKDKEQDKVHKESEGRDGKTEVLELEVKGSSKVEDKEAEHVLIDHNERDEIIIDKGVTTSSNDNSQCTGISNEDTSSKDNDKASNVPDNLKCSKKCKERVKSLQEKVDSCTDKYRQMKRKVIKLETENKLLKDQSQGLLTQLSKEIKKIPGKINNNAFQSSICKVKSIALEEQFSEVSWNEETEIYVGEGKVITRKAVDVIDDQLTSFNSRGVALLELMLDDKLSNYSKTGHSGSGETLKCIPKTHITALKKIMRSMSWGYTSEDCSDKKFRDFLNKQPNEERRKLERKATGGKSKVGQKGNPKQKKAVKRDSEDISSETTSNKKSKVIEESDEDSLSDEKETSNKKSKVNEESDEDALSDEKETPEDLDSSNFLLNYSTSSET</sequence>
<reference evidence="3" key="1">
    <citation type="submission" date="2022-12" db="EMBL/GenBank/DDBJ databases">
        <title>Chromosome-level genome assembly of the bean flower thrips Megalurothrips usitatus.</title>
        <authorList>
            <person name="Ma L."/>
            <person name="Liu Q."/>
            <person name="Li H."/>
            <person name="Cai W."/>
        </authorList>
    </citation>
    <scope>NUCLEOTIDE SEQUENCE</scope>
    <source>
        <strain evidence="3">Cailab_2022a</strain>
    </source>
</reference>
<feature type="region of interest" description="Disordered" evidence="2">
    <location>
        <begin position="68"/>
        <end position="101"/>
    </location>
</feature>
<feature type="region of interest" description="Disordered" evidence="2">
    <location>
        <begin position="15"/>
        <end position="56"/>
    </location>
</feature>
<feature type="compositionally biased region" description="Polar residues" evidence="2">
    <location>
        <begin position="72"/>
        <end position="89"/>
    </location>
</feature>
<feature type="compositionally biased region" description="Polar residues" evidence="2">
    <location>
        <begin position="386"/>
        <end position="399"/>
    </location>
</feature>
<comment type="caution">
    <text evidence="3">The sequence shown here is derived from an EMBL/GenBank/DDBJ whole genome shotgun (WGS) entry which is preliminary data.</text>
</comment>